<sequence>MKASHMAFSIDHEASLTLTGSSAEASAKTTAKATTQMYTADLVNSMALTLKSGISATIDTTYDHNLDIPSIETSSQASLKQNIAAMMEPGRITVNGETTGNGKWSIQDYSDEGTHKSNAEFNINFSTAKLTFTGETDCKALKSTQSLTAESVIFSHVTVEVKCESELPSVRKSIMFLNGEANIGELKVALTSSHDVELTGSLLGSMSNSLEFMAHPFEIVLDVKNKVNSKIFFPLKLTGKVDLQHDYGVILNSERQYACWFALARFNQYKYNHNITAENNEMDIFFHSSANGEANLDFLTVPLSIPVINIPYFKIETPEVRDLSLWEHAGFKTFLTTPQQTFDMNLKLHYYKNPEAHSFELYLEPVYNAISDNANILQTQFEQFRDKVVAFLKDSYNQAKSQYIKHKIDTSSLPPRIFTVPGYKIPMLDLEVSAFRAEMPAFSYFVPKEVSTPSFKVPALGFSVPSYTLVLPSLEFPVIHVPETLSEIKLPTFTLPAIQNNVVIPAMGNITCDFSFKSTMITLSTNAGLYNQSDIVARFGAASTSVFDVLNGKIDGTTSLTRKRGIKLATIVSLEHNNVEANHDLAVSLTKRSMEASELTGNTKTKPNVASKKKLKYMFNIPLIESVGKGNLDMNWALEALSSYVSLETSTQGKSDITIMDSYNFAGDLENEASFYLNANSLRSTVRTALNSTIDKQEKQKRSSNNNIFQFDLNKNLALEVSLRRLFATVDYTSNNNVNFASFNTNGKHIANGELDFVPLTSLATTLNIDASQPSSLGHAGLIQSVSLSLGSAKQSFTWSGKEQLASLIHACDYMVSNDESEVRMDLTGSVEGHLVFLKSVKLPVYQKTLWDVLKFDQITNKDNLQFLNISSSIVYTKNMDGQEYKIPFKLFETGVTFSIPGVSIAVPSWVREFPDSIRNIDKRIENPNVPDHFTVPPVIAVPAFDVPFTNLHVEPFTIDPKNLNIPKVITTTAFEIMLPGLPTISVPSYNVKTEYLQGKMSFLSFMMPQYEIRVSSFTLPKSFTIGDQTISLEEITTQFSNFELPTIVIPEQNIEIPEIALHLPSSVFIPDFGALSASLKVSSPIYNVSATTNLEKKDASLVTSLNSICTSTMIFLEYDLSASAILGFENGVMNLNGKGNLIHNDLKVDWQHVVAQNLRIKRQTPPADSMESRHTLNVDVASRTFFDANFRFAYRKDGITASVSSPSSGFLGVHLQRRSMSQLYGKLFSRYLNAPEKDIDVFIAKATLKNSQKLILQTSWNWDFLHDVIEGTKDRIPVMTEATYKFINKYHTVHFGFDLNRGSMKLKNTVSNAIERAYHEVPMSFNTLQNSIRQLSDQGKDMYMKASDSLMSMSMQNVIDQSGHKIRQVLEWTEDKIYTLLNAVRQLLRDTKFTVPGSEEELSSLEMFQRARRSVSRVTDRAIQRFTSIIEKISRYIREIEFTIPGTDVVFNGNEIIDNLHSSTRYAYEQLKIVVHKGTRFVHKTVDNLIHFIGEKGENFLTYLQEENMEIASQFDAIHAEVLKSSKQHIDEAKRYLAEYKDFAKLQIEEAYNLNMTDVNLGTVEFINIFQSHLYGGLNEFVDLMRRNSQSTAPYFKVTNKKTDIEIPLPFLWKSFSEWPKPSSH</sequence>
<organism evidence="1 2">
    <name type="scientific">Nibea albiflora</name>
    <name type="common">Yellow drum</name>
    <name type="synonym">Corvina albiflora</name>
    <dbReference type="NCBI Taxonomy" id="240163"/>
    <lineage>
        <taxon>Eukaryota</taxon>
        <taxon>Metazoa</taxon>
        <taxon>Chordata</taxon>
        <taxon>Craniata</taxon>
        <taxon>Vertebrata</taxon>
        <taxon>Euteleostomi</taxon>
        <taxon>Actinopterygii</taxon>
        <taxon>Neopterygii</taxon>
        <taxon>Teleostei</taxon>
        <taxon>Neoteleostei</taxon>
        <taxon>Acanthomorphata</taxon>
        <taxon>Eupercaria</taxon>
        <taxon>Sciaenidae</taxon>
        <taxon>Nibea</taxon>
    </lineage>
</organism>
<evidence type="ECO:0000313" key="1">
    <source>
        <dbReference type="EMBL" id="KAG8013423.1"/>
    </source>
</evidence>
<comment type="caution">
    <text evidence="1">The sequence shown here is derived from an EMBL/GenBank/DDBJ whole genome shotgun (WGS) entry which is preliminary data.</text>
</comment>
<keyword evidence="2" id="KW-1185">Reference proteome</keyword>
<reference evidence="1" key="1">
    <citation type="submission" date="2020-04" db="EMBL/GenBank/DDBJ databases">
        <title>A chromosome-scale assembly and high-density genetic map of the yellow drum (Nibea albiflora) genome.</title>
        <authorList>
            <person name="Xu D."/>
            <person name="Zhang W."/>
            <person name="Chen R."/>
            <person name="Tan P."/>
            <person name="Wang L."/>
            <person name="Song H."/>
            <person name="Tian L."/>
            <person name="Zhu Q."/>
            <person name="Wang B."/>
        </authorList>
    </citation>
    <scope>NUCLEOTIDE SEQUENCE</scope>
    <source>
        <strain evidence="1">ZJHYS-2018</strain>
    </source>
</reference>
<proteinExistence type="predicted"/>
<protein>
    <submittedName>
        <fullName evidence="1">Uncharacterized protein</fullName>
    </submittedName>
</protein>
<evidence type="ECO:0000313" key="2">
    <source>
        <dbReference type="Proteomes" id="UP000805704"/>
    </source>
</evidence>
<name>A0ACB7FHU4_NIBAL</name>
<accession>A0ACB7FHU4</accession>
<dbReference type="Proteomes" id="UP000805704">
    <property type="component" value="Chromosome 11"/>
</dbReference>
<gene>
    <name evidence="1" type="ORF">GBF38_021776</name>
</gene>
<dbReference type="EMBL" id="CM024799">
    <property type="protein sequence ID" value="KAG8013423.1"/>
    <property type="molecule type" value="Genomic_DNA"/>
</dbReference>